<feature type="transmembrane region" description="Helical" evidence="2">
    <location>
        <begin position="38"/>
        <end position="62"/>
    </location>
</feature>
<feature type="transmembrane region" description="Helical" evidence="2">
    <location>
        <begin position="410"/>
        <end position="434"/>
    </location>
</feature>
<feature type="transmembrane region" description="Helical" evidence="2">
    <location>
        <begin position="352"/>
        <end position="369"/>
    </location>
</feature>
<keyword evidence="2" id="KW-1133">Transmembrane helix</keyword>
<evidence type="ECO:0000259" key="3">
    <source>
        <dbReference type="PROSITE" id="PS50850"/>
    </source>
</evidence>
<dbReference type="Gene3D" id="1.20.1250.20">
    <property type="entry name" value="MFS general substrate transporter like domains"/>
    <property type="match status" value="2"/>
</dbReference>
<proteinExistence type="evidence at transcript level"/>
<comment type="subcellular location">
    <subcellularLocation>
        <location evidence="1">Membrane</location>
        <topology evidence="1">Multi-pass membrane protein</topology>
    </subcellularLocation>
</comment>
<dbReference type="OrthoDB" id="6499973at2759"/>
<organism evidence="4">
    <name type="scientific">Parasteatoda tepidariorum</name>
    <name type="common">Common house spider</name>
    <name type="synonym">Achaearanea tepidariorum</name>
    <dbReference type="NCBI Taxonomy" id="114398"/>
    <lineage>
        <taxon>Eukaryota</taxon>
        <taxon>Metazoa</taxon>
        <taxon>Ecdysozoa</taxon>
        <taxon>Arthropoda</taxon>
        <taxon>Chelicerata</taxon>
        <taxon>Arachnida</taxon>
        <taxon>Araneae</taxon>
        <taxon>Araneomorphae</taxon>
        <taxon>Entelegynae</taxon>
        <taxon>Araneoidea</taxon>
        <taxon>Theridiidae</taxon>
        <taxon>Parasteatoda</taxon>
    </lineage>
</organism>
<keyword evidence="2" id="KW-0812">Transmembrane</keyword>
<dbReference type="PANTHER" id="PTHR11360:SF306">
    <property type="entry name" value="RE01051P"/>
    <property type="match status" value="1"/>
</dbReference>
<evidence type="ECO:0000313" key="4">
    <source>
        <dbReference type="EMBL" id="LAA06333.1"/>
    </source>
</evidence>
<evidence type="ECO:0000256" key="1">
    <source>
        <dbReference type="ARBA" id="ARBA00004141"/>
    </source>
</evidence>
<feature type="transmembrane region" description="Helical" evidence="2">
    <location>
        <begin position="12"/>
        <end position="32"/>
    </location>
</feature>
<feature type="transmembrane region" description="Helical" evidence="2">
    <location>
        <begin position="322"/>
        <end position="340"/>
    </location>
</feature>
<dbReference type="PANTHER" id="PTHR11360">
    <property type="entry name" value="MONOCARBOXYLATE TRANSPORTER"/>
    <property type="match status" value="1"/>
</dbReference>
<dbReference type="PROSITE" id="PS50850">
    <property type="entry name" value="MFS"/>
    <property type="match status" value="1"/>
</dbReference>
<dbReference type="EMBL" id="IAAA01027162">
    <property type="protein sequence ID" value="LAA06333.1"/>
    <property type="molecule type" value="mRNA"/>
</dbReference>
<dbReference type="GO" id="GO:0016020">
    <property type="term" value="C:membrane"/>
    <property type="evidence" value="ECO:0007669"/>
    <property type="project" value="UniProtKB-SubCell"/>
</dbReference>
<sequence>MIAKYFYQKRGLANGLTMAGNAIGGIILPLIATELISVYSVRGCFLIMGGLILHSCVGASLWQPVEWHQKHLPTIVPSIKDNSEIEPLQAEDSCGEDTLCSDEEYRDNSIQDDIPNKDMLSENIHFESGLDLSLDNSLALKLNSPEIVIGRKNSELYSSGPNMHISAFSPKTLNDRLVRGGSSPHLADISRKNDRTYNSSVSTESLPNLLGLNPKLLNSRASSFMYLSSYSFGPTTGAILTKEHFTSADSSETLEKTCDVAKPKKWKFSPCLKKLNIDKSIFENSRFYIMTVTLFFHALGYPGTQIFLPYRATTLGLSQGEAASLLSVLAFTDLIGRIFCAWISDFQFCPRKYYFIGGLLMSGAFAFTLPFCKTYITLMAATAALGFCCGAYIGLVVVMFADAYSPEKVALAYSISVVSGGFMSLSGPPLMGYVLETTSSYLICQIILGSAQVAAASVWLAEPWFLRWEKRRKAERESANSPEKQQLV</sequence>
<dbReference type="InterPro" id="IPR036259">
    <property type="entry name" value="MFS_trans_sf"/>
</dbReference>
<reference evidence="4" key="1">
    <citation type="journal article" date="2016" name="Mol. Ecol. Resour.">
        <title>Evaluation of the impact of RNA preservation methods of spiders for de novo transcriptome assembly.</title>
        <authorList>
            <person name="Kono N."/>
            <person name="Nakamura H."/>
            <person name="Ito Y."/>
            <person name="Tomita M."/>
            <person name="Arakawa K."/>
        </authorList>
    </citation>
    <scope>NUCLEOTIDE SEQUENCE</scope>
    <source>
        <tissue evidence="4">Whole body</tissue>
    </source>
</reference>
<keyword evidence="2" id="KW-0472">Membrane</keyword>
<accession>A0A2L2YDV6</accession>
<dbReference type="AlphaFoldDB" id="A0A2L2YDV6"/>
<feature type="transmembrane region" description="Helical" evidence="2">
    <location>
        <begin position="375"/>
        <end position="398"/>
    </location>
</feature>
<dbReference type="InterPro" id="IPR050327">
    <property type="entry name" value="Proton-linked_MCT"/>
</dbReference>
<dbReference type="SUPFAM" id="SSF103473">
    <property type="entry name" value="MFS general substrate transporter"/>
    <property type="match status" value="1"/>
</dbReference>
<protein>
    <submittedName>
        <fullName evidence="4">Monocarboxylate transporter 12</fullName>
    </submittedName>
</protein>
<dbReference type="GO" id="GO:0008028">
    <property type="term" value="F:monocarboxylic acid transmembrane transporter activity"/>
    <property type="evidence" value="ECO:0007669"/>
    <property type="project" value="TreeGrafter"/>
</dbReference>
<feature type="transmembrane region" description="Helical" evidence="2">
    <location>
        <begin position="440"/>
        <end position="466"/>
    </location>
</feature>
<feature type="domain" description="Major facilitator superfamily (MFS) profile" evidence="3">
    <location>
        <begin position="286"/>
        <end position="488"/>
    </location>
</feature>
<name>A0A2L2YDV6_PARTP</name>
<dbReference type="InterPro" id="IPR020846">
    <property type="entry name" value="MFS_dom"/>
</dbReference>
<evidence type="ECO:0000256" key="2">
    <source>
        <dbReference type="SAM" id="Phobius"/>
    </source>
</evidence>
<dbReference type="InterPro" id="IPR011701">
    <property type="entry name" value="MFS"/>
</dbReference>
<feature type="transmembrane region" description="Helical" evidence="2">
    <location>
        <begin position="287"/>
        <end position="310"/>
    </location>
</feature>
<dbReference type="Pfam" id="PF07690">
    <property type="entry name" value="MFS_1"/>
    <property type="match status" value="1"/>
</dbReference>